<protein>
    <submittedName>
        <fullName evidence="1">Uncharacterized protein</fullName>
    </submittedName>
</protein>
<proteinExistence type="predicted"/>
<name>A0A9P0P4H2_ACAOB</name>
<sequence length="210" mass="23434">MTVVHCTNLALCEIKSETPPGRAAEPRMSSATKSECSGAKISPRTFQCDWEPFFFLEHVSLTCLISKSVRRLITRRVSGVCDKEYQSVCLWGSKRPYGFRPNLPQLLYESLEPGTRYREPPTPCPSSLAADAAAERQSRVPRLPLLQCSRCGCSEKCSLPPDSPHRNTHSYPTFAYIPTPIKHPSVSRDALLTGPDTKFTCRGNTQQTEK</sequence>
<dbReference type="EMBL" id="CAKOFQ010006721">
    <property type="protein sequence ID" value="CAH1965046.1"/>
    <property type="molecule type" value="Genomic_DNA"/>
</dbReference>
<keyword evidence="2" id="KW-1185">Reference proteome</keyword>
<evidence type="ECO:0000313" key="2">
    <source>
        <dbReference type="Proteomes" id="UP001152888"/>
    </source>
</evidence>
<accession>A0A9P0P4H2</accession>
<reference evidence="1" key="1">
    <citation type="submission" date="2022-03" db="EMBL/GenBank/DDBJ databases">
        <authorList>
            <person name="Sayadi A."/>
        </authorList>
    </citation>
    <scope>NUCLEOTIDE SEQUENCE</scope>
</reference>
<evidence type="ECO:0000313" key="1">
    <source>
        <dbReference type="EMBL" id="CAH1965046.1"/>
    </source>
</evidence>
<comment type="caution">
    <text evidence="1">The sequence shown here is derived from an EMBL/GenBank/DDBJ whole genome shotgun (WGS) entry which is preliminary data.</text>
</comment>
<organism evidence="1 2">
    <name type="scientific">Acanthoscelides obtectus</name>
    <name type="common">Bean weevil</name>
    <name type="synonym">Bruchus obtectus</name>
    <dbReference type="NCBI Taxonomy" id="200917"/>
    <lineage>
        <taxon>Eukaryota</taxon>
        <taxon>Metazoa</taxon>
        <taxon>Ecdysozoa</taxon>
        <taxon>Arthropoda</taxon>
        <taxon>Hexapoda</taxon>
        <taxon>Insecta</taxon>
        <taxon>Pterygota</taxon>
        <taxon>Neoptera</taxon>
        <taxon>Endopterygota</taxon>
        <taxon>Coleoptera</taxon>
        <taxon>Polyphaga</taxon>
        <taxon>Cucujiformia</taxon>
        <taxon>Chrysomeloidea</taxon>
        <taxon>Chrysomelidae</taxon>
        <taxon>Bruchinae</taxon>
        <taxon>Bruchini</taxon>
        <taxon>Acanthoscelides</taxon>
    </lineage>
</organism>
<gene>
    <name evidence="1" type="ORF">ACAOBT_LOCUS6131</name>
</gene>
<dbReference type="AlphaFoldDB" id="A0A9P0P4H2"/>
<dbReference type="Proteomes" id="UP001152888">
    <property type="component" value="Unassembled WGS sequence"/>
</dbReference>